<feature type="compositionally biased region" description="Basic and acidic residues" evidence="1">
    <location>
        <begin position="32"/>
        <end position="44"/>
    </location>
</feature>
<accession>A0A1F5SKB7</accession>
<dbReference type="AlphaFoldDB" id="A0A1F5SKB7"/>
<proteinExistence type="predicted"/>
<evidence type="ECO:0000313" key="2">
    <source>
        <dbReference type="EMBL" id="OGF26701.1"/>
    </source>
</evidence>
<feature type="region of interest" description="Disordered" evidence="1">
    <location>
        <begin position="32"/>
        <end position="62"/>
    </location>
</feature>
<dbReference type="Proteomes" id="UP000178925">
    <property type="component" value="Unassembled WGS sequence"/>
</dbReference>
<name>A0A1F5SKB7_9BACT</name>
<gene>
    <name evidence="2" type="ORF">A2242_01895</name>
</gene>
<sequence>MGKIQTSSPDDKILFRIQFALLALQEQAAAAEEEKLPLRQRNEGLSRWPQEETIETKKISLN</sequence>
<evidence type="ECO:0000313" key="3">
    <source>
        <dbReference type="Proteomes" id="UP000178925"/>
    </source>
</evidence>
<evidence type="ECO:0000256" key="1">
    <source>
        <dbReference type="SAM" id="MobiDB-lite"/>
    </source>
</evidence>
<comment type="caution">
    <text evidence="2">The sequence shown here is derived from an EMBL/GenBank/DDBJ whole genome shotgun (WGS) entry which is preliminary data.</text>
</comment>
<protein>
    <submittedName>
        <fullName evidence="2">Uncharacterized protein</fullName>
    </submittedName>
</protein>
<organism evidence="2 3">
    <name type="scientific">Candidatus Falkowbacteria bacterium RIFOXYA2_FULL_47_9</name>
    <dbReference type="NCBI Taxonomy" id="1797995"/>
    <lineage>
        <taxon>Bacteria</taxon>
        <taxon>Candidatus Falkowiibacteriota</taxon>
    </lineage>
</organism>
<reference evidence="2 3" key="1">
    <citation type="journal article" date="2016" name="Nat. Commun.">
        <title>Thousands of microbial genomes shed light on interconnected biogeochemical processes in an aquifer system.</title>
        <authorList>
            <person name="Anantharaman K."/>
            <person name="Brown C.T."/>
            <person name="Hug L.A."/>
            <person name="Sharon I."/>
            <person name="Castelle C.J."/>
            <person name="Probst A.J."/>
            <person name="Thomas B.C."/>
            <person name="Singh A."/>
            <person name="Wilkins M.J."/>
            <person name="Karaoz U."/>
            <person name="Brodie E.L."/>
            <person name="Williams K.H."/>
            <person name="Hubbard S.S."/>
            <person name="Banfield J.F."/>
        </authorList>
    </citation>
    <scope>NUCLEOTIDE SEQUENCE [LARGE SCALE GENOMIC DNA]</scope>
</reference>
<dbReference type="EMBL" id="MFGC01000033">
    <property type="protein sequence ID" value="OGF26701.1"/>
    <property type="molecule type" value="Genomic_DNA"/>
</dbReference>